<protein>
    <recommendedName>
        <fullName evidence="5">DUF3299 domain-containing protein</fullName>
    </recommendedName>
</protein>
<name>A0A1N7IRK2_9FLAO</name>
<organism evidence="2 3">
    <name type="scientific">Chryseobacterium joostei</name>
    <dbReference type="NCBI Taxonomy" id="112234"/>
    <lineage>
        <taxon>Bacteria</taxon>
        <taxon>Pseudomonadati</taxon>
        <taxon>Bacteroidota</taxon>
        <taxon>Flavobacteriia</taxon>
        <taxon>Flavobacteriales</taxon>
        <taxon>Weeksellaceae</taxon>
        <taxon>Chryseobacterium group</taxon>
        <taxon>Chryseobacterium</taxon>
    </lineage>
</organism>
<evidence type="ECO:0000313" key="4">
    <source>
        <dbReference type="Proteomes" id="UP000279541"/>
    </source>
</evidence>
<dbReference type="Proteomes" id="UP000279541">
    <property type="component" value="Chromosome"/>
</dbReference>
<sequence length="244" mass="28750">MNKMKKILLIVFLLLAVGMVYLIQTRIGLEKFYQDVKYEITSRISKSKTPETQEETQVEQDSIPQGGYTLLEKFDNNLEPFPDNETALYTYYKFPFTKEFKEEERNKPMPDKLIVATMKPTEEDATTAFQMNMEGRLSDLVERGLRFRVGNCYENDKTDIYGNKPCVTCNIAVFTPNKADALKTIHVFPEYSYDFYYEENNFPKWKVTDALMNIPFDYKLYEETNDNLKQIGFEIQKSEMFKEE</sequence>
<proteinExistence type="predicted"/>
<evidence type="ECO:0000313" key="1">
    <source>
        <dbReference type="EMBL" id="AZA98286.1"/>
    </source>
</evidence>
<dbReference type="KEGG" id="cjt:EG359_01115"/>
<dbReference type="EMBL" id="FTNZ01000006">
    <property type="protein sequence ID" value="SIS39735.1"/>
    <property type="molecule type" value="Genomic_DNA"/>
</dbReference>
<evidence type="ECO:0000313" key="3">
    <source>
        <dbReference type="Proteomes" id="UP000186106"/>
    </source>
</evidence>
<dbReference type="EMBL" id="CP033926">
    <property type="protein sequence ID" value="AZA98286.1"/>
    <property type="molecule type" value="Genomic_DNA"/>
</dbReference>
<reference evidence="2 3" key="1">
    <citation type="submission" date="2017-01" db="EMBL/GenBank/DDBJ databases">
        <authorList>
            <person name="Mah S.A."/>
            <person name="Swanson W.J."/>
            <person name="Moy G.W."/>
            <person name="Vacquier V.D."/>
        </authorList>
    </citation>
    <scope>NUCLEOTIDE SEQUENCE [LARGE SCALE GENOMIC DNA]</scope>
    <source>
        <strain evidence="2 3">DSM 16927</strain>
    </source>
</reference>
<evidence type="ECO:0000313" key="2">
    <source>
        <dbReference type="EMBL" id="SIS39735.1"/>
    </source>
</evidence>
<dbReference type="AlphaFoldDB" id="A0A1N7IRK2"/>
<gene>
    <name evidence="1" type="ORF">EG359_01115</name>
    <name evidence="2" type="ORF">SAMN05421768_106303</name>
</gene>
<reference evidence="1 4" key="2">
    <citation type="submission" date="2018-11" db="EMBL/GenBank/DDBJ databases">
        <title>Proposal to divide the Flavobacteriaceae and reorganize its genera based on Amino Acid Identity values calculated from whole genome sequences.</title>
        <authorList>
            <person name="Nicholson A.C."/>
            <person name="Gulvik C.A."/>
            <person name="Whitney A.M."/>
            <person name="Humrighouse B.W."/>
            <person name="Bell M."/>
            <person name="Holmes B."/>
            <person name="Steigerwalt A.G."/>
            <person name="Villarma A."/>
            <person name="Sheth M."/>
            <person name="Batra D."/>
            <person name="Pryor J."/>
            <person name="Bernardet J.-F."/>
            <person name="Hugo C."/>
            <person name="Kampfer P."/>
            <person name="Newman J."/>
            <person name="McQuiston J.R."/>
        </authorList>
    </citation>
    <scope>NUCLEOTIDE SEQUENCE [LARGE SCALE GENOMIC DNA]</scope>
    <source>
        <strain evidence="1 4">DSM 16927</strain>
    </source>
</reference>
<dbReference type="Proteomes" id="UP000186106">
    <property type="component" value="Unassembled WGS sequence"/>
</dbReference>
<evidence type="ECO:0008006" key="5">
    <source>
        <dbReference type="Google" id="ProtNLM"/>
    </source>
</evidence>
<accession>A0A1N7IRK2</accession>
<dbReference type="STRING" id="112234.SAMN05421768_106303"/>
<keyword evidence="4" id="KW-1185">Reference proteome</keyword>